<dbReference type="EMBL" id="JADIMJ010000101">
    <property type="protein sequence ID" value="MBO8454408.1"/>
    <property type="molecule type" value="Genomic_DNA"/>
</dbReference>
<sequence>MRLILAVLILAATTGCRKQETSPPEIYGPEYSGGWVLTERFEHYYWTGESMAISVDETRKTIYDADSNVRHKVSLKYNKWRGKEYIAEKADYEYNAGGSLMKIVHKSYDKKNVLLSRHETSFGYDEAGKQIWMTKYRTDNGLYSKVRSEKMFYDDDGHLEMKVTVSGRDTTYSRYSRKPDGTCMVSERIRSSTRYRTECESVYEII</sequence>
<comment type="caution">
    <text evidence="1">The sequence shown here is derived from an EMBL/GenBank/DDBJ whole genome shotgun (WGS) entry which is preliminary data.</text>
</comment>
<reference evidence="1" key="1">
    <citation type="submission" date="2020-10" db="EMBL/GenBank/DDBJ databases">
        <authorList>
            <person name="Gilroy R."/>
        </authorList>
    </citation>
    <scope>NUCLEOTIDE SEQUENCE</scope>
    <source>
        <strain evidence="1">F1-3629</strain>
    </source>
</reference>
<gene>
    <name evidence="1" type="ORF">IAC07_06790</name>
</gene>
<organism evidence="1 2">
    <name type="scientific">Candidatus Cryptobacteroides gallistercoris</name>
    <dbReference type="NCBI Taxonomy" id="2840765"/>
    <lineage>
        <taxon>Bacteria</taxon>
        <taxon>Pseudomonadati</taxon>
        <taxon>Bacteroidota</taxon>
        <taxon>Bacteroidia</taxon>
        <taxon>Bacteroidales</taxon>
        <taxon>Candidatus Cryptobacteroides</taxon>
    </lineage>
</organism>
<dbReference type="AlphaFoldDB" id="A0A940DNK3"/>
<accession>A0A940DNK3</accession>
<evidence type="ECO:0000313" key="1">
    <source>
        <dbReference type="EMBL" id="MBO8454408.1"/>
    </source>
</evidence>
<name>A0A940DNK3_9BACT</name>
<proteinExistence type="predicted"/>
<dbReference type="PROSITE" id="PS51257">
    <property type="entry name" value="PROKAR_LIPOPROTEIN"/>
    <property type="match status" value="1"/>
</dbReference>
<reference evidence="1" key="2">
    <citation type="journal article" date="2021" name="PeerJ">
        <title>Extensive microbial diversity within the chicken gut microbiome revealed by metagenomics and culture.</title>
        <authorList>
            <person name="Gilroy R."/>
            <person name="Ravi A."/>
            <person name="Getino M."/>
            <person name="Pursley I."/>
            <person name="Horton D.L."/>
            <person name="Alikhan N.F."/>
            <person name="Baker D."/>
            <person name="Gharbi K."/>
            <person name="Hall N."/>
            <person name="Watson M."/>
            <person name="Adriaenssens E.M."/>
            <person name="Foster-Nyarko E."/>
            <person name="Jarju S."/>
            <person name="Secka A."/>
            <person name="Antonio M."/>
            <person name="Oren A."/>
            <person name="Chaudhuri R.R."/>
            <person name="La Ragione R."/>
            <person name="Hildebrand F."/>
            <person name="Pallen M.J."/>
        </authorList>
    </citation>
    <scope>NUCLEOTIDE SEQUENCE</scope>
    <source>
        <strain evidence="1">F1-3629</strain>
    </source>
</reference>
<dbReference type="Proteomes" id="UP000771749">
    <property type="component" value="Unassembled WGS sequence"/>
</dbReference>
<protein>
    <submittedName>
        <fullName evidence="1">Uncharacterized protein</fullName>
    </submittedName>
</protein>
<evidence type="ECO:0000313" key="2">
    <source>
        <dbReference type="Proteomes" id="UP000771749"/>
    </source>
</evidence>